<protein>
    <submittedName>
        <fullName evidence="1">Uncharacterized protein</fullName>
    </submittedName>
</protein>
<comment type="caution">
    <text evidence="1">The sequence shown here is derived from an EMBL/GenBank/DDBJ whole genome shotgun (WGS) entry which is preliminary data.</text>
</comment>
<keyword evidence="2" id="KW-1185">Reference proteome</keyword>
<sequence>MSTVFSYRITTNPIINSPSLVNPALLEDDEGKVTAVSIATNCIQTGMYNSLEDIKQALQTAKIVFTIGDLDEWSYLELGIASSLGKTIYVVSQNKKLSAEDLKIYIKGIDLVFLDTDAFIELVESVYEE</sequence>
<dbReference type="Proteomes" id="UP000014136">
    <property type="component" value="Unassembled WGS sequence"/>
</dbReference>
<accession>S0NXX9</accession>
<evidence type="ECO:0000313" key="2">
    <source>
        <dbReference type="Proteomes" id="UP000014136"/>
    </source>
</evidence>
<dbReference type="AlphaFoldDB" id="S0NXX9"/>
<proteinExistence type="predicted"/>
<gene>
    <name evidence="1" type="ORF">OMQ_01194</name>
</gene>
<dbReference type="PATRIC" id="fig|1139996.3.peg.1173"/>
<name>S0NXX9_9ENTE</name>
<reference evidence="1 2" key="1">
    <citation type="submission" date="2013-03" db="EMBL/GenBank/DDBJ databases">
        <title>The Genome Sequence of Enterococcus saccharolyticus ATCC_43076 (Illumina only assembly).</title>
        <authorList>
            <consortium name="The Broad Institute Genomics Platform"/>
            <consortium name="The Broad Institute Genome Sequencing Center for Infectious Disease"/>
            <person name="Earl A."/>
            <person name="Russ C."/>
            <person name="Gilmore M."/>
            <person name="Surin D."/>
            <person name="Walker B."/>
            <person name="Young S."/>
            <person name="Zeng Q."/>
            <person name="Gargeya S."/>
            <person name="Fitzgerald M."/>
            <person name="Haas B."/>
            <person name="Abouelleil A."/>
            <person name="Allen A.W."/>
            <person name="Alvarado L."/>
            <person name="Arachchi H.M."/>
            <person name="Berlin A.M."/>
            <person name="Chapman S.B."/>
            <person name="Gainer-Dewar J."/>
            <person name="Goldberg J."/>
            <person name="Griggs A."/>
            <person name="Gujja S."/>
            <person name="Hansen M."/>
            <person name="Howarth C."/>
            <person name="Imamovic A."/>
            <person name="Ireland A."/>
            <person name="Larimer J."/>
            <person name="McCowan C."/>
            <person name="Murphy C."/>
            <person name="Pearson M."/>
            <person name="Poon T.W."/>
            <person name="Priest M."/>
            <person name="Roberts A."/>
            <person name="Saif S."/>
            <person name="Shea T."/>
            <person name="Sisk P."/>
            <person name="Sykes S."/>
            <person name="Wortman J."/>
            <person name="Nusbaum C."/>
            <person name="Birren B."/>
        </authorList>
    </citation>
    <scope>NUCLEOTIDE SEQUENCE [LARGE SCALE GENOMIC DNA]</scope>
    <source>
        <strain evidence="1 2">ATCC 43076</strain>
    </source>
</reference>
<dbReference type="HOGENOM" id="CLU_157838_0_0_9"/>
<dbReference type="eggNOG" id="ENOG503072J">
    <property type="taxonomic scope" value="Bacteria"/>
</dbReference>
<dbReference type="STRING" id="41997.RV16_GL000875"/>
<evidence type="ECO:0000313" key="1">
    <source>
        <dbReference type="EMBL" id="EOT29242.1"/>
    </source>
</evidence>
<dbReference type="OrthoDB" id="2199862at2"/>
<dbReference type="EMBL" id="AHYT01000004">
    <property type="protein sequence ID" value="EOT29242.1"/>
    <property type="molecule type" value="Genomic_DNA"/>
</dbReference>
<organism evidence="1 2">
    <name type="scientific">Enterococcus saccharolyticus subsp. saccharolyticus ATCC 43076</name>
    <dbReference type="NCBI Taxonomy" id="1139996"/>
    <lineage>
        <taxon>Bacteria</taxon>
        <taxon>Bacillati</taxon>
        <taxon>Bacillota</taxon>
        <taxon>Bacilli</taxon>
        <taxon>Lactobacillales</taxon>
        <taxon>Enterococcaceae</taxon>
        <taxon>Enterococcus</taxon>
    </lineage>
</organism>
<dbReference type="RefSeq" id="WP_016174991.1">
    <property type="nucleotide sequence ID" value="NZ_KE136389.1"/>
</dbReference>